<dbReference type="EMBL" id="JACHGT010000019">
    <property type="protein sequence ID" value="MBB6038893.1"/>
    <property type="molecule type" value="Genomic_DNA"/>
</dbReference>
<dbReference type="RefSeq" id="WP_203687054.1">
    <property type="nucleotide sequence ID" value="NZ_BONT01000118.1"/>
</dbReference>
<keyword evidence="1" id="KW-0418">Kinase</keyword>
<evidence type="ECO:0000313" key="2">
    <source>
        <dbReference type="Proteomes" id="UP000548476"/>
    </source>
</evidence>
<dbReference type="GO" id="GO:0016301">
    <property type="term" value="F:kinase activity"/>
    <property type="evidence" value="ECO:0007669"/>
    <property type="project" value="UniProtKB-KW"/>
</dbReference>
<dbReference type="InterPro" id="IPR027417">
    <property type="entry name" value="P-loop_NTPase"/>
</dbReference>
<reference evidence="1 2" key="1">
    <citation type="submission" date="2020-08" db="EMBL/GenBank/DDBJ databases">
        <title>Genomic Encyclopedia of Type Strains, Phase IV (KMG-IV): sequencing the most valuable type-strain genomes for metagenomic binning, comparative biology and taxonomic classification.</title>
        <authorList>
            <person name="Goeker M."/>
        </authorList>
    </citation>
    <scope>NUCLEOTIDE SEQUENCE [LARGE SCALE GENOMIC DNA]</scope>
    <source>
        <strain evidence="1 2">YIM 65646</strain>
    </source>
</reference>
<proteinExistence type="predicted"/>
<name>A0A841FVV6_9ACTN</name>
<dbReference type="Pfam" id="PF13671">
    <property type="entry name" value="AAA_33"/>
    <property type="match status" value="1"/>
</dbReference>
<keyword evidence="1" id="KW-0808">Transferase</keyword>
<protein>
    <submittedName>
        <fullName evidence="1">Adenylate kinase</fullName>
    </submittedName>
</protein>
<accession>A0A841FVV6</accession>
<dbReference type="AlphaFoldDB" id="A0A841FVV6"/>
<dbReference type="Proteomes" id="UP000548476">
    <property type="component" value="Unassembled WGS sequence"/>
</dbReference>
<gene>
    <name evidence="1" type="ORF">HNR73_006782</name>
</gene>
<dbReference type="Gene3D" id="3.40.50.300">
    <property type="entry name" value="P-loop containing nucleotide triphosphate hydrolases"/>
    <property type="match status" value="1"/>
</dbReference>
<evidence type="ECO:0000313" key="1">
    <source>
        <dbReference type="EMBL" id="MBB6038893.1"/>
    </source>
</evidence>
<organism evidence="1 2">
    <name type="scientific">Phytomonospora endophytica</name>
    <dbReference type="NCBI Taxonomy" id="714109"/>
    <lineage>
        <taxon>Bacteria</taxon>
        <taxon>Bacillati</taxon>
        <taxon>Actinomycetota</taxon>
        <taxon>Actinomycetes</taxon>
        <taxon>Micromonosporales</taxon>
        <taxon>Micromonosporaceae</taxon>
        <taxon>Phytomonospora</taxon>
    </lineage>
</organism>
<dbReference type="SUPFAM" id="SSF52540">
    <property type="entry name" value="P-loop containing nucleoside triphosphate hydrolases"/>
    <property type="match status" value="1"/>
</dbReference>
<keyword evidence="2" id="KW-1185">Reference proteome</keyword>
<comment type="caution">
    <text evidence="1">The sequence shown here is derived from an EMBL/GenBank/DDBJ whole genome shotgun (WGS) entry which is preliminary data.</text>
</comment>
<sequence>MSILLLTGMPGAGKTTMTDLVARRLPRAARLSGDVVSRLIVSGRVGFQQEPAEESARQAELCLRNLATLAANFADAGITALVDTVVPDRAPLDLFAGLVAPRPLRLVVLAPGIDACKHRNSIRDPRERFDFDGYDELDARMRGDFGDRGWWFDTSTLDAETTADRIVAESGARAVLRTDDAPRTPCTARRSTSV</sequence>